<dbReference type="Pfam" id="PF10222">
    <property type="entry name" value="DUF2152"/>
    <property type="match status" value="1"/>
</dbReference>
<evidence type="ECO:0000256" key="7">
    <source>
        <dbReference type="SAM" id="Phobius"/>
    </source>
</evidence>
<feature type="transmembrane region" description="Helical" evidence="7">
    <location>
        <begin position="28"/>
        <end position="50"/>
    </location>
</feature>
<sequence>NLKYKVDSNESIRRLRRYIEGHVSYRKLFIILLLVTTILLYFGPIIIGYFTKGEQTLKDPLVRCLDDRLTPFYMKSIEFNANIRHSPVQSPRESLFIPYVGNGFLGVDITPNANIYIKYGRYLSQPVFFHPIISVTHRSTYKNNEAYVVDYLNGFVHRFQCFDIGFYVSYEYYAHRYMPAVFVQEIKITNTMSQMIDVDLTGSMSSNWLKAERKLI</sequence>
<dbReference type="PANTHER" id="PTHR31386:SF2">
    <property type="entry name" value="SIMILAR TO RIKEN CDNA 2510039O18"/>
    <property type="match status" value="1"/>
</dbReference>
<evidence type="ECO:0000313" key="9">
    <source>
        <dbReference type="Proteomes" id="UP001151699"/>
    </source>
</evidence>
<dbReference type="Proteomes" id="UP001151699">
    <property type="component" value="Unassembled WGS sequence"/>
</dbReference>
<evidence type="ECO:0000256" key="1">
    <source>
        <dbReference type="ARBA" id="ARBA00004479"/>
    </source>
</evidence>
<evidence type="ECO:0000256" key="6">
    <source>
        <dbReference type="ARBA" id="ARBA00023180"/>
    </source>
</evidence>
<keyword evidence="6" id="KW-0325">Glycoprotein</keyword>
<keyword evidence="3" id="KW-0732">Signal</keyword>
<gene>
    <name evidence="8" type="ORF">Bhyg_17090</name>
</gene>
<protein>
    <submittedName>
        <fullName evidence="8">Uncharacterized protein</fullName>
    </submittedName>
</protein>
<proteinExistence type="predicted"/>
<evidence type="ECO:0000256" key="4">
    <source>
        <dbReference type="ARBA" id="ARBA00022989"/>
    </source>
</evidence>
<reference evidence="8" key="1">
    <citation type="submission" date="2022-07" db="EMBL/GenBank/DDBJ databases">
        <authorList>
            <person name="Trinca V."/>
            <person name="Uliana J.V.C."/>
            <person name="Torres T.T."/>
            <person name="Ward R.J."/>
            <person name="Monesi N."/>
        </authorList>
    </citation>
    <scope>NUCLEOTIDE SEQUENCE</scope>
    <source>
        <strain evidence="8">HSMRA1968</strain>
        <tissue evidence="8">Whole embryos</tissue>
    </source>
</reference>
<dbReference type="EMBL" id="WJQU01000787">
    <property type="protein sequence ID" value="KAJ6634259.1"/>
    <property type="molecule type" value="Genomic_DNA"/>
</dbReference>
<feature type="non-terminal residue" evidence="8">
    <location>
        <position position="1"/>
    </location>
</feature>
<evidence type="ECO:0000256" key="3">
    <source>
        <dbReference type="ARBA" id="ARBA00022729"/>
    </source>
</evidence>
<dbReference type="AlphaFoldDB" id="A0A9Q0RW14"/>
<keyword evidence="4 7" id="KW-1133">Transmembrane helix</keyword>
<dbReference type="InterPro" id="IPR018795">
    <property type="entry name" value="K2013-like"/>
</dbReference>
<evidence type="ECO:0000256" key="2">
    <source>
        <dbReference type="ARBA" id="ARBA00022692"/>
    </source>
</evidence>
<keyword evidence="5 7" id="KW-0472">Membrane</keyword>
<feature type="non-terminal residue" evidence="8">
    <location>
        <position position="216"/>
    </location>
</feature>
<name>A0A9Q0RW14_9DIPT</name>
<keyword evidence="2 7" id="KW-0812">Transmembrane</keyword>
<organism evidence="8 9">
    <name type="scientific">Pseudolycoriella hygida</name>
    <dbReference type="NCBI Taxonomy" id="35572"/>
    <lineage>
        <taxon>Eukaryota</taxon>
        <taxon>Metazoa</taxon>
        <taxon>Ecdysozoa</taxon>
        <taxon>Arthropoda</taxon>
        <taxon>Hexapoda</taxon>
        <taxon>Insecta</taxon>
        <taxon>Pterygota</taxon>
        <taxon>Neoptera</taxon>
        <taxon>Endopterygota</taxon>
        <taxon>Diptera</taxon>
        <taxon>Nematocera</taxon>
        <taxon>Sciaroidea</taxon>
        <taxon>Sciaridae</taxon>
        <taxon>Pseudolycoriella</taxon>
    </lineage>
</organism>
<dbReference type="GO" id="GO:0016020">
    <property type="term" value="C:membrane"/>
    <property type="evidence" value="ECO:0007669"/>
    <property type="project" value="UniProtKB-SubCell"/>
</dbReference>
<accession>A0A9Q0RW14</accession>
<evidence type="ECO:0000256" key="5">
    <source>
        <dbReference type="ARBA" id="ARBA00023136"/>
    </source>
</evidence>
<evidence type="ECO:0000313" key="8">
    <source>
        <dbReference type="EMBL" id="KAJ6634259.1"/>
    </source>
</evidence>
<comment type="subcellular location">
    <subcellularLocation>
        <location evidence="1">Membrane</location>
        <topology evidence="1">Single-pass type I membrane protein</topology>
    </subcellularLocation>
</comment>
<keyword evidence="9" id="KW-1185">Reference proteome</keyword>
<dbReference type="OrthoDB" id="10017443at2759"/>
<comment type="caution">
    <text evidence="8">The sequence shown here is derived from an EMBL/GenBank/DDBJ whole genome shotgun (WGS) entry which is preliminary data.</text>
</comment>
<dbReference type="PANTHER" id="PTHR31386">
    <property type="entry name" value="UNCHARACTERIZED PROTEIN KIAA2013"/>
    <property type="match status" value="1"/>
</dbReference>